<feature type="transmembrane region" description="Helical" evidence="6">
    <location>
        <begin position="202"/>
        <end position="218"/>
    </location>
</feature>
<keyword evidence="4 6" id="KW-1133">Transmembrane helix</keyword>
<dbReference type="OrthoDB" id="5189031at2"/>
<keyword evidence="8" id="KW-1185">Reference proteome</keyword>
<dbReference type="Proteomes" id="UP000077355">
    <property type="component" value="Unassembled WGS sequence"/>
</dbReference>
<gene>
    <name evidence="7" type="ORF">PBAT_12380</name>
</gene>
<keyword evidence="5 6" id="KW-0472">Membrane</keyword>
<feature type="transmembrane region" description="Helical" evidence="6">
    <location>
        <begin position="224"/>
        <end position="245"/>
    </location>
</feature>
<dbReference type="InterPro" id="IPR004307">
    <property type="entry name" value="TspO_MBR"/>
</dbReference>
<evidence type="ECO:0000256" key="6">
    <source>
        <dbReference type="SAM" id="Phobius"/>
    </source>
</evidence>
<dbReference type="PANTHER" id="PTHR33802:SF1">
    <property type="entry name" value="XK-RELATED PROTEIN"/>
    <property type="match status" value="1"/>
</dbReference>
<feature type="transmembrane region" description="Helical" evidence="6">
    <location>
        <begin position="146"/>
        <end position="166"/>
    </location>
</feature>
<comment type="similarity">
    <text evidence="2">Belongs to the TspO/BZRP family.</text>
</comment>
<dbReference type="RefSeq" id="WP_068649957.1">
    <property type="nucleotide sequence ID" value="NZ_CP043611.1"/>
</dbReference>
<evidence type="ECO:0008006" key="9">
    <source>
        <dbReference type="Google" id="ProtNLM"/>
    </source>
</evidence>
<dbReference type="Gene3D" id="1.20.1260.100">
    <property type="entry name" value="TspO/MBR protein"/>
    <property type="match status" value="1"/>
</dbReference>
<feature type="transmembrane region" description="Helical" evidence="6">
    <location>
        <begin position="106"/>
        <end position="125"/>
    </location>
</feature>
<name>A0A168NE70_9BACL</name>
<dbReference type="Pfam" id="PF03073">
    <property type="entry name" value="TspO_MBR"/>
    <property type="match status" value="1"/>
</dbReference>
<dbReference type="PANTHER" id="PTHR33802">
    <property type="entry name" value="SI:CH211-161H7.5-RELATED"/>
    <property type="match status" value="1"/>
</dbReference>
<evidence type="ECO:0000256" key="1">
    <source>
        <dbReference type="ARBA" id="ARBA00004141"/>
    </source>
</evidence>
<dbReference type="InterPro" id="IPR038330">
    <property type="entry name" value="TspO/MBR-related_sf"/>
</dbReference>
<feature type="transmembrane region" description="Helical" evidence="6">
    <location>
        <begin position="12"/>
        <end position="31"/>
    </location>
</feature>
<comment type="caution">
    <text evidence="7">The sequence shown here is derived from an EMBL/GenBank/DDBJ whole genome shotgun (WGS) entry which is preliminary data.</text>
</comment>
<reference evidence="7 8" key="1">
    <citation type="submission" date="2016-03" db="EMBL/GenBank/DDBJ databases">
        <title>Draft genome sequence of Paenibacillus antarcticus CECT 5836.</title>
        <authorList>
            <person name="Shin S.-K."/>
            <person name="Yi H."/>
        </authorList>
    </citation>
    <scope>NUCLEOTIDE SEQUENCE [LARGE SCALE GENOMIC DNA]</scope>
    <source>
        <strain evidence="7 8">CECT 5836</strain>
    </source>
</reference>
<proteinExistence type="inferred from homology"/>
<feature type="transmembrane region" description="Helical" evidence="6">
    <location>
        <begin position="81"/>
        <end position="100"/>
    </location>
</feature>
<keyword evidence="3 6" id="KW-0812">Transmembrane</keyword>
<organism evidence="7 8">
    <name type="scientific">Paenibacillus antarcticus</name>
    <dbReference type="NCBI Taxonomy" id="253703"/>
    <lineage>
        <taxon>Bacteria</taxon>
        <taxon>Bacillati</taxon>
        <taxon>Bacillota</taxon>
        <taxon>Bacilli</taxon>
        <taxon>Bacillales</taxon>
        <taxon>Paenibacillaceae</taxon>
        <taxon>Paenibacillus</taxon>
    </lineage>
</organism>
<feature type="transmembrane region" description="Helical" evidence="6">
    <location>
        <begin position="51"/>
        <end position="69"/>
    </location>
</feature>
<evidence type="ECO:0000313" key="8">
    <source>
        <dbReference type="Proteomes" id="UP000077355"/>
    </source>
</evidence>
<sequence length="258" mass="29958">MLKRNPYKWWNLIAFLAMIGVNVLANTTLIGGRRTSDVSDMYPTLLTPAGYAFTIWSVIYILLSGFIYYQLRRNNESRESVQSIGIWFIISCIFNIVWLFLWQYLYIEISVIAMLFLLMSLMILYTRTRRISYPTQGEFWFIKLPFSLYLGWISVATILNISISLTKNNWGGFGLDDTTWAIIMLCAGALIAILASYPYRDSAFPLVFVWAYVAIAVKQTNVEYVFTVAYILAGILFLYAIYLLFVRKRINKGMNFRR</sequence>
<evidence type="ECO:0000313" key="7">
    <source>
        <dbReference type="EMBL" id="OAB45701.1"/>
    </source>
</evidence>
<protein>
    <recommendedName>
        <fullName evidence="9">Tryptophan-rich sensory protein</fullName>
    </recommendedName>
</protein>
<dbReference type="AlphaFoldDB" id="A0A168NE70"/>
<dbReference type="EMBL" id="LVJI01000016">
    <property type="protein sequence ID" value="OAB45701.1"/>
    <property type="molecule type" value="Genomic_DNA"/>
</dbReference>
<evidence type="ECO:0000256" key="2">
    <source>
        <dbReference type="ARBA" id="ARBA00007524"/>
    </source>
</evidence>
<dbReference type="GO" id="GO:0016020">
    <property type="term" value="C:membrane"/>
    <property type="evidence" value="ECO:0007669"/>
    <property type="project" value="UniProtKB-SubCell"/>
</dbReference>
<accession>A0A168NE70</accession>
<feature type="transmembrane region" description="Helical" evidence="6">
    <location>
        <begin position="178"/>
        <end position="195"/>
    </location>
</feature>
<comment type="subcellular location">
    <subcellularLocation>
        <location evidence="1">Membrane</location>
        <topology evidence="1">Multi-pass membrane protein</topology>
    </subcellularLocation>
</comment>
<evidence type="ECO:0000256" key="5">
    <source>
        <dbReference type="ARBA" id="ARBA00023136"/>
    </source>
</evidence>
<evidence type="ECO:0000256" key="3">
    <source>
        <dbReference type="ARBA" id="ARBA00022692"/>
    </source>
</evidence>
<evidence type="ECO:0000256" key="4">
    <source>
        <dbReference type="ARBA" id="ARBA00022989"/>
    </source>
</evidence>